<organism evidence="2 3">
    <name type="scientific">Candolleomyces eurysporus</name>
    <dbReference type="NCBI Taxonomy" id="2828524"/>
    <lineage>
        <taxon>Eukaryota</taxon>
        <taxon>Fungi</taxon>
        <taxon>Dikarya</taxon>
        <taxon>Basidiomycota</taxon>
        <taxon>Agaricomycotina</taxon>
        <taxon>Agaricomycetes</taxon>
        <taxon>Agaricomycetidae</taxon>
        <taxon>Agaricales</taxon>
        <taxon>Agaricineae</taxon>
        <taxon>Psathyrellaceae</taxon>
        <taxon>Candolleomyces</taxon>
    </lineage>
</organism>
<accession>A0A9W8J1V3</accession>
<protein>
    <submittedName>
        <fullName evidence="2">Uncharacterized protein</fullName>
    </submittedName>
</protein>
<dbReference type="Proteomes" id="UP001140091">
    <property type="component" value="Unassembled WGS sequence"/>
</dbReference>
<reference evidence="2" key="1">
    <citation type="submission" date="2022-06" db="EMBL/GenBank/DDBJ databases">
        <title>Genome Sequence of Candolleomyces eurysporus.</title>
        <authorList>
            <person name="Buettner E."/>
        </authorList>
    </citation>
    <scope>NUCLEOTIDE SEQUENCE</scope>
    <source>
        <strain evidence="2">VTCC 930004</strain>
    </source>
</reference>
<feature type="compositionally biased region" description="Polar residues" evidence="1">
    <location>
        <begin position="30"/>
        <end position="41"/>
    </location>
</feature>
<name>A0A9W8J1V3_9AGAR</name>
<keyword evidence="3" id="KW-1185">Reference proteome</keyword>
<feature type="region of interest" description="Disordered" evidence="1">
    <location>
        <begin position="1"/>
        <end position="135"/>
    </location>
</feature>
<sequence length="165" mass="18276">MRHGPTLPPLSCSVSDSSRSDSPRSAATSISPDASPQSPNYTRIPADPPIRHHETTHATPEEVEFTMKAVMRYAEIDSRRNTREDSPPTQRRYNDRESNEMDTDSRDGSLPLDDIIHHYDSPVHSPMHKPGSLQDILTEDCSPIFHHSADMLKEGSSVSSSSTPA</sequence>
<dbReference type="EMBL" id="JANBPK010001048">
    <property type="protein sequence ID" value="KAJ2926717.1"/>
    <property type="molecule type" value="Genomic_DNA"/>
</dbReference>
<feature type="compositionally biased region" description="Basic and acidic residues" evidence="1">
    <location>
        <begin position="74"/>
        <end position="107"/>
    </location>
</feature>
<evidence type="ECO:0000313" key="2">
    <source>
        <dbReference type="EMBL" id="KAJ2926717.1"/>
    </source>
</evidence>
<evidence type="ECO:0000256" key="1">
    <source>
        <dbReference type="SAM" id="MobiDB-lite"/>
    </source>
</evidence>
<gene>
    <name evidence="2" type="ORF">H1R20_g10363</name>
</gene>
<feature type="compositionally biased region" description="Basic and acidic residues" evidence="1">
    <location>
        <begin position="49"/>
        <end position="60"/>
    </location>
</feature>
<proteinExistence type="predicted"/>
<dbReference type="AlphaFoldDB" id="A0A9W8J1V3"/>
<feature type="non-terminal residue" evidence="2">
    <location>
        <position position="1"/>
    </location>
</feature>
<evidence type="ECO:0000313" key="3">
    <source>
        <dbReference type="Proteomes" id="UP001140091"/>
    </source>
</evidence>
<dbReference type="OrthoDB" id="2904212at2759"/>
<comment type="caution">
    <text evidence="2">The sequence shown here is derived from an EMBL/GenBank/DDBJ whole genome shotgun (WGS) entry which is preliminary data.</text>
</comment>